<name>A0A1I6GV04_9MICO</name>
<keyword evidence="3 5" id="KW-1133">Transmembrane helix</keyword>
<dbReference type="GO" id="GO:0016020">
    <property type="term" value="C:membrane"/>
    <property type="evidence" value="ECO:0007669"/>
    <property type="project" value="UniProtKB-SubCell"/>
</dbReference>
<evidence type="ECO:0000256" key="1">
    <source>
        <dbReference type="ARBA" id="ARBA00004141"/>
    </source>
</evidence>
<evidence type="ECO:0000259" key="6">
    <source>
        <dbReference type="Pfam" id="PF07291"/>
    </source>
</evidence>
<evidence type="ECO:0000256" key="4">
    <source>
        <dbReference type="ARBA" id="ARBA00023136"/>
    </source>
</evidence>
<keyword evidence="2 5" id="KW-0812">Transmembrane</keyword>
<dbReference type="AlphaFoldDB" id="A0A1I6GV04"/>
<reference evidence="8" key="1">
    <citation type="submission" date="2016-10" db="EMBL/GenBank/DDBJ databases">
        <authorList>
            <person name="Varghese N."/>
            <person name="Submissions S."/>
        </authorList>
    </citation>
    <scope>NUCLEOTIDE SEQUENCE [LARGE SCALE GENOMIC DNA]</scope>
    <source>
        <strain evidence="8">CL127</strain>
    </source>
</reference>
<evidence type="ECO:0000313" key="8">
    <source>
        <dbReference type="Proteomes" id="UP000198877"/>
    </source>
</evidence>
<feature type="transmembrane region" description="Helical" evidence="5">
    <location>
        <begin position="56"/>
        <end position="75"/>
    </location>
</feature>
<evidence type="ECO:0000256" key="5">
    <source>
        <dbReference type="SAM" id="Phobius"/>
    </source>
</evidence>
<dbReference type="Pfam" id="PF07291">
    <property type="entry name" value="MauE"/>
    <property type="match status" value="1"/>
</dbReference>
<feature type="transmembrane region" description="Helical" evidence="5">
    <location>
        <begin position="153"/>
        <end position="174"/>
    </location>
</feature>
<proteinExistence type="predicted"/>
<keyword evidence="4 5" id="KW-0472">Membrane</keyword>
<gene>
    <name evidence="7" type="ORF">SAMN04488591_1595</name>
</gene>
<feature type="transmembrane region" description="Helical" evidence="5">
    <location>
        <begin position="127"/>
        <end position="147"/>
    </location>
</feature>
<feature type="transmembrane region" description="Helical" evidence="5">
    <location>
        <begin position="6"/>
        <end position="26"/>
    </location>
</feature>
<comment type="subcellular location">
    <subcellularLocation>
        <location evidence="1">Membrane</location>
        <topology evidence="1">Multi-pass membrane protein</topology>
    </subcellularLocation>
</comment>
<organism evidence="7 8">
    <name type="scientific">Microbacterium azadirachtae</name>
    <dbReference type="NCBI Taxonomy" id="582680"/>
    <lineage>
        <taxon>Bacteria</taxon>
        <taxon>Bacillati</taxon>
        <taxon>Actinomycetota</taxon>
        <taxon>Actinomycetes</taxon>
        <taxon>Micrococcales</taxon>
        <taxon>Microbacteriaceae</taxon>
        <taxon>Microbacterium</taxon>
    </lineage>
</organism>
<evidence type="ECO:0000256" key="2">
    <source>
        <dbReference type="ARBA" id="ARBA00022692"/>
    </source>
</evidence>
<feature type="domain" description="Methylamine utilisation protein MauE" evidence="6">
    <location>
        <begin position="9"/>
        <end position="137"/>
    </location>
</feature>
<protein>
    <submittedName>
        <fullName evidence="7">Methylamine utilisation protein MauE</fullName>
    </submittedName>
</protein>
<dbReference type="UniPathway" id="UPA00895"/>
<evidence type="ECO:0000313" key="7">
    <source>
        <dbReference type="EMBL" id="SFR45990.1"/>
    </source>
</evidence>
<dbReference type="GO" id="GO:0030416">
    <property type="term" value="P:methylamine metabolic process"/>
    <property type="evidence" value="ECO:0007669"/>
    <property type="project" value="InterPro"/>
</dbReference>
<dbReference type="InterPro" id="IPR009908">
    <property type="entry name" value="Methylamine_util_MauE"/>
</dbReference>
<dbReference type="EMBL" id="FOYR01000001">
    <property type="protein sequence ID" value="SFR45990.1"/>
    <property type="molecule type" value="Genomic_DNA"/>
</dbReference>
<dbReference type="RefSeq" id="WP_091736986.1">
    <property type="nucleotide sequence ID" value="NZ_CBFSJS010000106.1"/>
</dbReference>
<accession>A0A1I6GV04</accession>
<feature type="transmembrane region" description="Helical" evidence="5">
    <location>
        <begin position="81"/>
        <end position="98"/>
    </location>
</feature>
<sequence length="337" mass="34416">MTLSPVEITVLFSTGLSAFVFALSGASKLGRTEITLAAMSALHVARPLRRRGAARALPWAELLLAVLLIMTPGALRSAVAAAATVVLVVFTVLLIGVLRRGEQASCDCFGALSADDAVSGWSIARNVLLIACTASVALLGAAEPAFFPALMALPAAAVLTLVVLWLLTAVVVLVRIVAVLRRRSSSVVLPAPPAPGADAVAGIGDPIPATEVVSLDGRTHQLHTISAVAPTVLLFLSAECASCAEASARIPEWTTALDPVQLRVLTSSDPSTLHERLPETSGLAYFGSAATKQALAVPGSPSAVLIGARTSPVVGSPVVRGVAEIDALVRSIAAARA</sequence>
<evidence type="ECO:0000256" key="3">
    <source>
        <dbReference type="ARBA" id="ARBA00022989"/>
    </source>
</evidence>
<dbReference type="Proteomes" id="UP000198877">
    <property type="component" value="Unassembled WGS sequence"/>
</dbReference>